<dbReference type="SUPFAM" id="SSF53756">
    <property type="entry name" value="UDP-Glycosyltransferase/glycogen phosphorylase"/>
    <property type="match status" value="1"/>
</dbReference>
<gene>
    <name evidence="2" type="ORF">D3871_07485</name>
</gene>
<dbReference type="PANTHER" id="PTHR45947">
    <property type="entry name" value="SULFOQUINOVOSYL TRANSFERASE SQD2"/>
    <property type="match status" value="1"/>
</dbReference>
<dbReference type="PANTHER" id="PTHR45947:SF3">
    <property type="entry name" value="SULFOQUINOVOSYL TRANSFERASE SQD2"/>
    <property type="match status" value="1"/>
</dbReference>
<dbReference type="OrthoDB" id="9813211at2"/>
<comment type="caution">
    <text evidence="2">The sequence shown here is derived from an EMBL/GenBank/DDBJ whole genome shotgun (WGS) entry which is preliminary data.</text>
</comment>
<keyword evidence="3" id="KW-1185">Reference proteome</keyword>
<reference evidence="3" key="1">
    <citation type="submission" date="2018-09" db="EMBL/GenBank/DDBJ databases">
        <authorList>
            <person name="Zhu H."/>
        </authorList>
    </citation>
    <scope>NUCLEOTIDE SEQUENCE [LARGE SCALE GENOMIC DNA]</scope>
    <source>
        <strain evidence="3">K1R23-30</strain>
    </source>
</reference>
<dbReference type="EMBL" id="QYUO01000001">
    <property type="protein sequence ID" value="RJF98367.1"/>
    <property type="molecule type" value="Genomic_DNA"/>
</dbReference>
<organism evidence="2 3">
    <name type="scientific">Noviherbaspirillum saxi</name>
    <dbReference type="NCBI Taxonomy" id="2320863"/>
    <lineage>
        <taxon>Bacteria</taxon>
        <taxon>Pseudomonadati</taxon>
        <taxon>Pseudomonadota</taxon>
        <taxon>Betaproteobacteria</taxon>
        <taxon>Burkholderiales</taxon>
        <taxon>Oxalobacteraceae</taxon>
        <taxon>Noviherbaspirillum</taxon>
    </lineage>
</organism>
<keyword evidence="2" id="KW-0808">Transferase</keyword>
<dbReference type="Pfam" id="PF13439">
    <property type="entry name" value="Glyco_transf_4"/>
    <property type="match status" value="1"/>
</dbReference>
<dbReference type="GO" id="GO:0016757">
    <property type="term" value="F:glycosyltransferase activity"/>
    <property type="evidence" value="ECO:0007669"/>
    <property type="project" value="UniProtKB-ARBA"/>
</dbReference>
<dbReference type="Proteomes" id="UP000265955">
    <property type="component" value="Unassembled WGS sequence"/>
</dbReference>
<dbReference type="CDD" id="cd03801">
    <property type="entry name" value="GT4_PimA-like"/>
    <property type="match status" value="1"/>
</dbReference>
<dbReference type="Pfam" id="PF13692">
    <property type="entry name" value="Glyco_trans_1_4"/>
    <property type="match status" value="1"/>
</dbReference>
<evidence type="ECO:0000313" key="3">
    <source>
        <dbReference type="Proteomes" id="UP000265955"/>
    </source>
</evidence>
<dbReference type="Gene3D" id="3.40.50.2000">
    <property type="entry name" value="Glycogen Phosphorylase B"/>
    <property type="match status" value="2"/>
</dbReference>
<dbReference type="AlphaFoldDB" id="A0A3A3FQ70"/>
<accession>A0A3A3FQ70</accession>
<evidence type="ECO:0000259" key="1">
    <source>
        <dbReference type="Pfam" id="PF13439"/>
    </source>
</evidence>
<dbReference type="InterPro" id="IPR050194">
    <property type="entry name" value="Glycosyltransferase_grp1"/>
</dbReference>
<protein>
    <submittedName>
        <fullName evidence="2">Glycosyltransferase</fullName>
    </submittedName>
</protein>
<feature type="domain" description="Glycosyltransferase subfamily 4-like N-terminal" evidence="1">
    <location>
        <begin position="15"/>
        <end position="220"/>
    </location>
</feature>
<sequence length="412" mass="45478">MRILLVSEDIPYPNMGGLAKHVLNLARALVRAGHQVDLMGNTDHPIDVCGEEGEFGGNFFGELSGQHAGWKEISFGVFMPLKRTAIAKNFARLIMRRARQYDVIHYHGHIPNLAKFLPADLNFVQTRHDQGSDCFKHTRFRNGEACSTQDPSVCAQCIADHPNMIQRAVSTAAVIRYRKEVAESFHAHKTVFVSEMLRHNLTRTLGPGEWGVTVHNFVDRAKLETIRQASEPSPATGTFQVFLAAKVYPAKGVEPFLKALAPRLPAHMQVTIAGDGPDEPRLRAEFESSQIRFLGWCSPEQTLKLAASANAVVVPSVWEEPCATTVLEGLFLGKPTFALRRGGTPELARYVAEPGQLRLHEDMESLVADLIGFDPSTRYGYALEGLGCADSAAQQLLEIYQQPSRHPISSTS</sequence>
<dbReference type="InterPro" id="IPR028098">
    <property type="entry name" value="Glyco_trans_4-like_N"/>
</dbReference>
<dbReference type="RefSeq" id="WP_119768322.1">
    <property type="nucleotide sequence ID" value="NZ_QYUO01000001.1"/>
</dbReference>
<evidence type="ECO:0000313" key="2">
    <source>
        <dbReference type="EMBL" id="RJF98367.1"/>
    </source>
</evidence>
<name>A0A3A3FQ70_9BURK</name>
<proteinExistence type="predicted"/>